<sequence>MPKASKDTALETATDAIRSAIAKFAKDPAQTSEVEAHKPVGTKRQRPGKKMT</sequence>
<dbReference type="Proteomes" id="UP000248916">
    <property type="component" value="Unassembled WGS sequence"/>
</dbReference>
<organism evidence="2 3">
    <name type="scientific">Palleronia aestuarii</name>
    <dbReference type="NCBI Taxonomy" id="568105"/>
    <lineage>
        <taxon>Bacteria</taxon>
        <taxon>Pseudomonadati</taxon>
        <taxon>Pseudomonadota</taxon>
        <taxon>Alphaproteobacteria</taxon>
        <taxon>Rhodobacterales</taxon>
        <taxon>Roseobacteraceae</taxon>
        <taxon>Palleronia</taxon>
    </lineage>
</organism>
<dbReference type="AlphaFoldDB" id="A0A2W7N2B7"/>
<evidence type="ECO:0000313" key="2">
    <source>
        <dbReference type="EMBL" id="PZX14200.1"/>
    </source>
</evidence>
<proteinExistence type="predicted"/>
<feature type="region of interest" description="Disordered" evidence="1">
    <location>
        <begin position="26"/>
        <end position="52"/>
    </location>
</feature>
<protein>
    <submittedName>
        <fullName evidence="2">Uncharacterized protein</fullName>
    </submittedName>
</protein>
<name>A0A2W7N2B7_9RHOB</name>
<accession>A0A2W7N2B7</accession>
<feature type="compositionally biased region" description="Basic residues" evidence="1">
    <location>
        <begin position="40"/>
        <end position="52"/>
    </location>
</feature>
<keyword evidence="3" id="KW-1185">Reference proteome</keyword>
<reference evidence="2 3" key="1">
    <citation type="submission" date="2018-06" db="EMBL/GenBank/DDBJ databases">
        <title>Genomic Encyclopedia of Archaeal and Bacterial Type Strains, Phase II (KMG-II): from individual species to whole genera.</title>
        <authorList>
            <person name="Goeker M."/>
        </authorList>
    </citation>
    <scope>NUCLEOTIDE SEQUENCE [LARGE SCALE GENOMIC DNA]</scope>
    <source>
        <strain evidence="2 3">DSM 22009</strain>
    </source>
</reference>
<comment type="caution">
    <text evidence="2">The sequence shown here is derived from an EMBL/GenBank/DDBJ whole genome shotgun (WGS) entry which is preliminary data.</text>
</comment>
<evidence type="ECO:0000256" key="1">
    <source>
        <dbReference type="SAM" id="MobiDB-lite"/>
    </source>
</evidence>
<evidence type="ECO:0000313" key="3">
    <source>
        <dbReference type="Proteomes" id="UP000248916"/>
    </source>
</evidence>
<gene>
    <name evidence="2" type="ORF">LX81_02999</name>
</gene>
<dbReference type="EMBL" id="QKZL01000015">
    <property type="protein sequence ID" value="PZX14200.1"/>
    <property type="molecule type" value="Genomic_DNA"/>
</dbReference>